<feature type="compositionally biased region" description="Basic and acidic residues" evidence="1">
    <location>
        <begin position="619"/>
        <end position="632"/>
    </location>
</feature>
<feature type="compositionally biased region" description="Low complexity" evidence="1">
    <location>
        <begin position="648"/>
        <end position="663"/>
    </location>
</feature>
<feature type="chain" id="PRO_5003607502" evidence="2">
    <location>
        <begin position="28"/>
        <end position="793"/>
    </location>
</feature>
<dbReference type="AlphaFoldDB" id="H6VQH0"/>
<name>H6VQH0_TUBME</name>
<organism evidence="3">
    <name type="scientific">Tuber melanosporum</name>
    <name type="common">Perigord truffle</name>
    <dbReference type="NCBI Taxonomy" id="39416"/>
    <lineage>
        <taxon>Eukaryota</taxon>
        <taxon>Fungi</taxon>
        <taxon>Dikarya</taxon>
        <taxon>Ascomycota</taxon>
        <taxon>Pezizomycotina</taxon>
        <taxon>Pezizomycetes</taxon>
        <taxon>Pezizales</taxon>
        <taxon>Tuberaceae</taxon>
        <taxon>Tuber</taxon>
    </lineage>
</organism>
<dbReference type="PANTHER" id="PTHR14905">
    <property type="entry name" value="NG37"/>
    <property type="match status" value="1"/>
</dbReference>
<dbReference type="EMBL" id="JN860073">
    <property type="protein sequence ID" value="AFB74448.1"/>
    <property type="molecule type" value="mRNA"/>
</dbReference>
<keyword evidence="2" id="KW-0732">Signal</keyword>
<sequence length="793" mass="87051">MAMCKRTSLLLLFTILLFLTLASPAAAFGAGNIASIAKIEGRNWRHGDVEDTLKTLLALRGGKWTAMNVRRVYFGNWLRDYSQALDVGTLKSVNKDTIRILVWVLSFLSFGYATGEFEVTEERLGVYRPEEHIDNPKDYADNMDARHYDPRLRPPVHPAELAIDPLTGMKNYIANETGGWATSTGYVKHSLTRSIHFGRLYTSGGTGIAGREGDLCEALRCLGQALHCLEDFSAHSNYVELVLRELGFHSVFTHTGVGTEMMAGLGAATPAQPSAPPYGGYAGGYPVHQQQPMGGGPMKRVFPLVTGTFGAVDFLHSVLGEAQDKFSQTEVDELDNVLGEAHEQQKKSERSGQKSVLQGLLQQIPNLGGLSGDADRLEAQSNAKEMENMHISPQQSRGPAGAGAVPLSGGFDPAKTARDIYPILEFRDKVMRCIEETIEQIPGLSALVEKISETLSLFILSLLAPFVRPIIAQASLELKMGSSAVVDSSAAHQYEPWTVPTCTDPTHSLLSKDHFSNKLNTPAGEVASAILAYAVPRIVYAWENPTTPIEMVLHDVTRVFHHPALRDPNAEVQATMFNTVATWVERLHDKGASLNDILSSEGVRAGKNHEGGVFAGGHDGGHGKLKGSEWEKAKKKKKDKDSKKSKDSYSIIPGISSSGGSMNVGGVNIPGPIGGIFDAVTAGYNDNKGGGSSSGKHKEEKYYDKEKKKEKKEKHHDEYDKDKRDKKDKDKDKHKDKDKKDKRDKRDKRDKKHYSEDEDSEDERRYRRRSGEHGHHSGYGHQSGYPGGYPGGY</sequence>
<dbReference type="InterPro" id="IPR052577">
    <property type="entry name" value="VWA7"/>
</dbReference>
<feature type="compositionally biased region" description="Basic and acidic residues" evidence="1">
    <location>
        <begin position="715"/>
        <end position="741"/>
    </location>
</feature>
<proteinExistence type="evidence at transcript level"/>
<evidence type="ECO:0000313" key="3">
    <source>
        <dbReference type="EMBL" id="AFB74448.1"/>
    </source>
</evidence>
<gene>
    <name evidence="3" type="primary">hetC135</name>
</gene>
<feature type="region of interest" description="Disordered" evidence="1">
    <location>
        <begin position="608"/>
        <end position="663"/>
    </location>
</feature>
<feature type="compositionally biased region" description="Basic and acidic residues" evidence="1">
    <location>
        <begin position="696"/>
        <end position="707"/>
    </location>
</feature>
<evidence type="ECO:0000256" key="2">
    <source>
        <dbReference type="SAM" id="SignalP"/>
    </source>
</evidence>
<feature type="region of interest" description="Disordered" evidence="1">
    <location>
        <begin position="687"/>
        <end position="793"/>
    </location>
</feature>
<dbReference type="PANTHER" id="PTHR14905:SF7">
    <property type="entry name" value="VON WILLEBRAND FACTOR A DOMAIN-CONTAINING PROTEIN 7"/>
    <property type="match status" value="1"/>
</dbReference>
<accession>H6VQH0</accession>
<feature type="compositionally biased region" description="Basic residues" evidence="1">
    <location>
        <begin position="742"/>
        <end position="752"/>
    </location>
</feature>
<reference evidence="3" key="1">
    <citation type="journal article" date="2012" name="Fungal Biol.">
        <title>Self/nonself recognition in Tuber melanosporum is not mediated by a heterokaryon incompatibility system.</title>
        <authorList>
            <person name="Iotti M."/>
            <person name="Rubini A."/>
            <person name="Tisserant E."/>
            <person name="Kholer A."/>
            <person name="Paolocci F."/>
            <person name="Zambonelli A."/>
        </authorList>
    </citation>
    <scope>NUCLEOTIDE SEQUENCE</scope>
    <source>
        <strain evidence="3">Tme2</strain>
        <tissue evidence="3">Mycelium</tissue>
    </source>
</reference>
<evidence type="ECO:0000256" key="1">
    <source>
        <dbReference type="SAM" id="MobiDB-lite"/>
    </source>
</evidence>
<dbReference type="Pfam" id="PF07217">
    <property type="entry name" value="Het-C"/>
    <property type="match status" value="2"/>
</dbReference>
<feature type="compositionally biased region" description="Basic and acidic residues" evidence="1">
    <location>
        <begin position="762"/>
        <end position="775"/>
    </location>
</feature>
<protein>
    <submittedName>
        <fullName evidence="3">HET-C domain protein</fullName>
    </submittedName>
</protein>
<dbReference type="InterPro" id="IPR010816">
    <property type="entry name" value="Het-C"/>
</dbReference>
<feature type="signal peptide" evidence="2">
    <location>
        <begin position="1"/>
        <end position="27"/>
    </location>
</feature>